<keyword evidence="3" id="KW-0536">Nodulation</keyword>
<dbReference type="CDD" id="cd03230">
    <property type="entry name" value="ABC_DR_subfamily_A"/>
    <property type="match status" value="1"/>
</dbReference>
<keyword evidence="4" id="KW-0547">Nucleotide-binding</keyword>
<dbReference type="InterPro" id="IPR050763">
    <property type="entry name" value="ABC_transporter_ATP-binding"/>
</dbReference>
<comment type="caution">
    <text evidence="7">The sequence shown here is derived from an EMBL/GenBank/DDBJ whole genome shotgun (WGS) entry which is preliminary data.</text>
</comment>
<dbReference type="Gene3D" id="3.40.50.300">
    <property type="entry name" value="P-loop containing nucleotide triphosphate hydrolases"/>
    <property type="match status" value="1"/>
</dbReference>
<dbReference type="InterPro" id="IPR017871">
    <property type="entry name" value="ABC_transporter-like_CS"/>
</dbReference>
<dbReference type="SUPFAM" id="SSF52540">
    <property type="entry name" value="P-loop containing nucleoside triphosphate hydrolases"/>
    <property type="match status" value="1"/>
</dbReference>
<evidence type="ECO:0000256" key="2">
    <source>
        <dbReference type="ARBA" id="ARBA00022448"/>
    </source>
</evidence>
<dbReference type="PROSITE" id="PS50893">
    <property type="entry name" value="ABC_TRANSPORTER_2"/>
    <property type="match status" value="1"/>
</dbReference>
<evidence type="ECO:0000256" key="4">
    <source>
        <dbReference type="ARBA" id="ARBA00022741"/>
    </source>
</evidence>
<organism evidence="7 8">
    <name type="scientific">Abyssobacteria bacterium (strain SURF_5)</name>
    <dbReference type="NCBI Taxonomy" id="2093360"/>
    <lineage>
        <taxon>Bacteria</taxon>
        <taxon>Pseudomonadati</taxon>
        <taxon>Candidatus Hydrogenedentota</taxon>
        <taxon>Candidatus Abyssobacteria</taxon>
    </lineage>
</organism>
<evidence type="ECO:0000256" key="5">
    <source>
        <dbReference type="ARBA" id="ARBA00022840"/>
    </source>
</evidence>
<dbReference type="GO" id="GO:0005524">
    <property type="term" value="F:ATP binding"/>
    <property type="evidence" value="ECO:0007669"/>
    <property type="project" value="UniProtKB-KW"/>
</dbReference>
<evidence type="ECO:0000256" key="1">
    <source>
        <dbReference type="ARBA" id="ARBA00005417"/>
    </source>
</evidence>
<feature type="domain" description="ABC transporter" evidence="6">
    <location>
        <begin position="6"/>
        <end position="232"/>
    </location>
</feature>
<gene>
    <name evidence="7" type="ORF">C4520_18595</name>
</gene>
<evidence type="ECO:0000256" key="3">
    <source>
        <dbReference type="ARBA" id="ARBA00022458"/>
    </source>
</evidence>
<protein>
    <submittedName>
        <fullName evidence="7">ABC transporter ATP-binding protein</fullName>
    </submittedName>
</protein>
<dbReference type="GO" id="GO:0016887">
    <property type="term" value="F:ATP hydrolysis activity"/>
    <property type="evidence" value="ECO:0007669"/>
    <property type="project" value="InterPro"/>
</dbReference>
<dbReference type="Pfam" id="PF00005">
    <property type="entry name" value="ABC_tran"/>
    <property type="match status" value="1"/>
</dbReference>
<dbReference type="Proteomes" id="UP000265882">
    <property type="component" value="Unassembled WGS sequence"/>
</dbReference>
<proteinExistence type="inferred from homology"/>
<keyword evidence="5 7" id="KW-0067">ATP-binding</keyword>
<reference evidence="7 8" key="1">
    <citation type="journal article" date="2017" name="ISME J.">
        <title>Energy and carbon metabolisms in a deep terrestrial subsurface fluid microbial community.</title>
        <authorList>
            <person name="Momper L."/>
            <person name="Jungbluth S.P."/>
            <person name="Lee M.D."/>
            <person name="Amend J.P."/>
        </authorList>
    </citation>
    <scope>NUCLEOTIDE SEQUENCE [LARGE SCALE GENOMIC DNA]</scope>
    <source>
        <strain evidence="7">SURF_5</strain>
    </source>
</reference>
<dbReference type="InterPro" id="IPR027417">
    <property type="entry name" value="P-loop_NTPase"/>
</dbReference>
<comment type="similarity">
    <text evidence="1">Belongs to the ABC transporter superfamily.</text>
</comment>
<dbReference type="InterPro" id="IPR003593">
    <property type="entry name" value="AAA+_ATPase"/>
</dbReference>
<dbReference type="PROSITE" id="PS00211">
    <property type="entry name" value="ABC_TRANSPORTER_1"/>
    <property type="match status" value="1"/>
</dbReference>
<dbReference type="EMBL" id="QZKU01000128">
    <property type="protein sequence ID" value="RJP16029.1"/>
    <property type="molecule type" value="Genomic_DNA"/>
</dbReference>
<accession>A0A3A4N8D5</accession>
<dbReference type="AlphaFoldDB" id="A0A3A4N8D5"/>
<sequence>MSECAIEARGLTKRFGRNVAVDGLELAIPYGRVYGFLGRNGAGKTTTIKMLLGLLSPTCGNISVLGLDPRKQAKAIKLQVGYVAENQRMYGWMKVKEILKFTAGFYSTWDKELVQESIERFELDPEAKVKSLSQGQRMRLALVLALAHNPRLLILDDPTMGLDPISRKEFLNDIISSLREGGRTIFFSTHLLAEIERVADSVAIIDRGKLKVAGEIDFLKSTTKGIRLTFADSPPKQISVEGLLRVQTNGRDCVITVKDFSETKVDVLRLQYDPVHHEVIDLSLDDIFSEFVLS</sequence>
<evidence type="ECO:0000313" key="8">
    <source>
        <dbReference type="Proteomes" id="UP000265882"/>
    </source>
</evidence>
<dbReference type="PANTHER" id="PTHR42711">
    <property type="entry name" value="ABC TRANSPORTER ATP-BINDING PROTEIN"/>
    <property type="match status" value="1"/>
</dbReference>
<dbReference type="InterPro" id="IPR003439">
    <property type="entry name" value="ABC_transporter-like_ATP-bd"/>
</dbReference>
<dbReference type="PANTHER" id="PTHR42711:SF5">
    <property type="entry name" value="ABC TRANSPORTER ATP-BINDING PROTEIN NATA"/>
    <property type="match status" value="1"/>
</dbReference>
<name>A0A3A4N8D5_ABYX5</name>
<dbReference type="SMART" id="SM00382">
    <property type="entry name" value="AAA"/>
    <property type="match status" value="1"/>
</dbReference>
<evidence type="ECO:0000259" key="6">
    <source>
        <dbReference type="PROSITE" id="PS50893"/>
    </source>
</evidence>
<keyword evidence="2" id="KW-0813">Transport</keyword>
<evidence type="ECO:0000313" key="7">
    <source>
        <dbReference type="EMBL" id="RJP16029.1"/>
    </source>
</evidence>